<reference evidence="1" key="1">
    <citation type="submission" date="2021-02" db="EMBL/GenBank/DDBJ databases">
        <authorList>
            <person name="Nowell W R."/>
        </authorList>
    </citation>
    <scope>NUCLEOTIDE SEQUENCE</scope>
</reference>
<accession>A0A814PV42</accession>
<dbReference type="EMBL" id="CAJNOH010000719">
    <property type="protein sequence ID" value="CAF1110783.1"/>
    <property type="molecule type" value="Genomic_DNA"/>
</dbReference>
<dbReference type="Proteomes" id="UP000663854">
    <property type="component" value="Unassembled WGS sequence"/>
</dbReference>
<comment type="caution">
    <text evidence="1">The sequence shown here is derived from an EMBL/GenBank/DDBJ whole genome shotgun (WGS) entry which is preliminary data.</text>
</comment>
<name>A0A814PV42_9BILA</name>
<evidence type="ECO:0000313" key="1">
    <source>
        <dbReference type="EMBL" id="CAF1110783.1"/>
    </source>
</evidence>
<proteinExistence type="predicted"/>
<evidence type="ECO:0000313" key="2">
    <source>
        <dbReference type="Proteomes" id="UP000663854"/>
    </source>
</evidence>
<dbReference type="AlphaFoldDB" id="A0A814PV42"/>
<sequence>MKDVFRCHIIIEASSDGDVQQQEDLLSRTDLINEQFLNRFVIVATHYLVQGLARDRRLRSSSKAMITRRQTGLIDSLSSDLLFYSSNRNKRQRRQSANSSSK</sequence>
<protein>
    <submittedName>
        <fullName evidence="1">Uncharacterized protein</fullName>
    </submittedName>
</protein>
<gene>
    <name evidence="1" type="ORF">PYM288_LOCUS20179</name>
</gene>
<organism evidence="1 2">
    <name type="scientific">Rotaria sordida</name>
    <dbReference type="NCBI Taxonomy" id="392033"/>
    <lineage>
        <taxon>Eukaryota</taxon>
        <taxon>Metazoa</taxon>
        <taxon>Spiralia</taxon>
        <taxon>Gnathifera</taxon>
        <taxon>Rotifera</taxon>
        <taxon>Eurotatoria</taxon>
        <taxon>Bdelloidea</taxon>
        <taxon>Philodinida</taxon>
        <taxon>Philodinidae</taxon>
        <taxon>Rotaria</taxon>
    </lineage>
</organism>